<dbReference type="EMBL" id="JARYMX010000005">
    <property type="protein sequence ID" value="KAJ9546513.1"/>
    <property type="molecule type" value="Genomic_DNA"/>
</dbReference>
<name>A0AA38SX61_9ASTR</name>
<accession>A0AA38SX61</accession>
<feature type="domain" description="DUF8040" evidence="1">
    <location>
        <begin position="55"/>
        <end position="88"/>
    </location>
</feature>
<dbReference type="InterPro" id="IPR058353">
    <property type="entry name" value="DUF8040"/>
</dbReference>
<gene>
    <name evidence="2" type="ORF">OSB04_019056</name>
</gene>
<reference evidence="2" key="1">
    <citation type="submission" date="2023-03" db="EMBL/GenBank/DDBJ databases">
        <title>Chromosome-scale reference genome and RAD-based genetic map of yellow starthistle (Centaurea solstitialis) reveal putative structural variation and QTLs associated with invader traits.</title>
        <authorList>
            <person name="Reatini B."/>
            <person name="Cang F.A."/>
            <person name="Jiang Q."/>
            <person name="Mckibben M.T.W."/>
            <person name="Barker M.S."/>
            <person name="Rieseberg L.H."/>
            <person name="Dlugosch K.M."/>
        </authorList>
    </citation>
    <scope>NUCLEOTIDE SEQUENCE</scope>
    <source>
        <strain evidence="2">CAN-66</strain>
        <tissue evidence="2">Leaf</tissue>
    </source>
</reference>
<keyword evidence="3" id="KW-1185">Reference proteome</keyword>
<protein>
    <recommendedName>
        <fullName evidence="1">DUF8040 domain-containing protein</fullName>
    </recommendedName>
</protein>
<evidence type="ECO:0000313" key="2">
    <source>
        <dbReference type="EMBL" id="KAJ9546513.1"/>
    </source>
</evidence>
<dbReference type="Pfam" id="PF26138">
    <property type="entry name" value="DUF8040"/>
    <property type="match status" value="1"/>
</dbReference>
<proteinExistence type="predicted"/>
<organism evidence="2 3">
    <name type="scientific">Centaurea solstitialis</name>
    <name type="common">yellow star-thistle</name>
    <dbReference type="NCBI Taxonomy" id="347529"/>
    <lineage>
        <taxon>Eukaryota</taxon>
        <taxon>Viridiplantae</taxon>
        <taxon>Streptophyta</taxon>
        <taxon>Embryophyta</taxon>
        <taxon>Tracheophyta</taxon>
        <taxon>Spermatophyta</taxon>
        <taxon>Magnoliopsida</taxon>
        <taxon>eudicotyledons</taxon>
        <taxon>Gunneridae</taxon>
        <taxon>Pentapetalae</taxon>
        <taxon>asterids</taxon>
        <taxon>campanulids</taxon>
        <taxon>Asterales</taxon>
        <taxon>Asteraceae</taxon>
        <taxon>Carduoideae</taxon>
        <taxon>Cardueae</taxon>
        <taxon>Centaureinae</taxon>
        <taxon>Centaurea</taxon>
    </lineage>
</organism>
<dbReference type="Proteomes" id="UP001172457">
    <property type="component" value="Chromosome 5"/>
</dbReference>
<evidence type="ECO:0000259" key="1">
    <source>
        <dbReference type="Pfam" id="PF26138"/>
    </source>
</evidence>
<dbReference type="AlphaFoldDB" id="A0AA38SX61"/>
<evidence type="ECO:0000313" key="3">
    <source>
        <dbReference type="Proteomes" id="UP001172457"/>
    </source>
</evidence>
<comment type="caution">
    <text evidence="2">The sequence shown here is derived from an EMBL/GenBank/DDBJ whole genome shotgun (WGS) entry which is preliminary data.</text>
</comment>
<sequence length="101" mass="12060">MDLEDELLLVLIIYWYWKYVHSPRIERIRDNNSALTGHAYTLELLNGSNTQCVELMHSRNITVEEKMAIFLTIIGHNERYRMVKRRFQLKHPDTQNNTANN</sequence>